<dbReference type="EMBL" id="GL433837">
    <property type="protein sequence ID" value="EFN58427.1"/>
    <property type="molecule type" value="Genomic_DNA"/>
</dbReference>
<evidence type="ECO:0000313" key="4">
    <source>
        <dbReference type="Proteomes" id="UP000008141"/>
    </source>
</evidence>
<evidence type="ECO:0000256" key="1">
    <source>
        <dbReference type="ARBA" id="ARBA00022801"/>
    </source>
</evidence>
<protein>
    <submittedName>
        <fullName evidence="3">Uncharacterized protein</fullName>
    </submittedName>
</protein>
<dbReference type="InterPro" id="IPR052431">
    <property type="entry name" value="SKI2_subfamily_helicases"/>
</dbReference>
<keyword evidence="2" id="KW-0347">Helicase</keyword>
<organism evidence="4">
    <name type="scientific">Chlorella variabilis</name>
    <name type="common">Green alga</name>
    <dbReference type="NCBI Taxonomy" id="554065"/>
    <lineage>
        <taxon>Eukaryota</taxon>
        <taxon>Viridiplantae</taxon>
        <taxon>Chlorophyta</taxon>
        <taxon>core chlorophytes</taxon>
        <taxon>Trebouxiophyceae</taxon>
        <taxon>Chlorellales</taxon>
        <taxon>Chlorellaceae</taxon>
        <taxon>Chlorella clade</taxon>
        <taxon>Chlorella</taxon>
    </lineage>
</organism>
<keyword evidence="4" id="KW-1185">Reference proteome</keyword>
<dbReference type="RefSeq" id="XP_005850529.1">
    <property type="nucleotide sequence ID" value="XM_005850467.1"/>
</dbReference>
<reference evidence="3 4" key="1">
    <citation type="journal article" date="2010" name="Plant Cell">
        <title>The Chlorella variabilis NC64A genome reveals adaptation to photosymbiosis, coevolution with viruses, and cryptic sex.</title>
        <authorList>
            <person name="Blanc G."/>
            <person name="Duncan G."/>
            <person name="Agarkova I."/>
            <person name="Borodovsky M."/>
            <person name="Gurnon J."/>
            <person name="Kuo A."/>
            <person name="Lindquist E."/>
            <person name="Lucas S."/>
            <person name="Pangilinan J."/>
            <person name="Polle J."/>
            <person name="Salamov A."/>
            <person name="Terry A."/>
            <person name="Yamada T."/>
            <person name="Dunigan D.D."/>
            <person name="Grigoriev I.V."/>
            <person name="Claverie J.M."/>
            <person name="Van Etten J.L."/>
        </authorList>
    </citation>
    <scope>NUCLEOTIDE SEQUENCE [LARGE SCALE GENOMIC DNA]</scope>
    <source>
        <strain evidence="3 4">NC64A</strain>
    </source>
</reference>
<dbReference type="AlphaFoldDB" id="E1Z6X3"/>
<evidence type="ECO:0000256" key="2">
    <source>
        <dbReference type="ARBA" id="ARBA00022806"/>
    </source>
</evidence>
<sequence>MERGNILDFWKHGQKGALVEANGVRESNAWAHLNAFLDITRTVAVALEQLQAGEFDTVTHSLHRLAKDFKHKFSLFNGPMQTQRAGVLRGRK</sequence>
<dbReference type="PANTHER" id="PTHR44533">
    <property type="entry name" value="DEAD/H RNA HELICASE, PUTATIVE-RELATED"/>
    <property type="match status" value="1"/>
</dbReference>
<accession>E1Z6X3</accession>
<dbReference type="GO" id="GO:0005737">
    <property type="term" value="C:cytoplasm"/>
    <property type="evidence" value="ECO:0007669"/>
    <property type="project" value="TreeGrafter"/>
</dbReference>
<dbReference type="GeneID" id="17358231"/>
<dbReference type="GO" id="GO:0004386">
    <property type="term" value="F:helicase activity"/>
    <property type="evidence" value="ECO:0007669"/>
    <property type="project" value="UniProtKB-KW"/>
</dbReference>
<keyword evidence="2" id="KW-0067">ATP-binding</keyword>
<proteinExistence type="predicted"/>
<dbReference type="InParanoid" id="E1Z6X3"/>
<dbReference type="GO" id="GO:0016787">
    <property type="term" value="F:hydrolase activity"/>
    <property type="evidence" value="ECO:0007669"/>
    <property type="project" value="UniProtKB-KW"/>
</dbReference>
<dbReference type="Proteomes" id="UP000008141">
    <property type="component" value="Unassembled WGS sequence"/>
</dbReference>
<gene>
    <name evidence="3" type="ORF">CHLNCDRAFT_140385</name>
</gene>
<dbReference type="PANTHER" id="PTHR44533:SF4">
    <property type="entry name" value="DEAD_H RNA HELICASE, PUTATIVE-RELATED"/>
    <property type="match status" value="1"/>
</dbReference>
<dbReference type="KEGG" id="cvr:CHLNCDRAFT_140385"/>
<name>E1Z6X3_CHLVA</name>
<keyword evidence="2" id="KW-0547">Nucleotide-binding</keyword>
<evidence type="ECO:0000313" key="3">
    <source>
        <dbReference type="EMBL" id="EFN58427.1"/>
    </source>
</evidence>
<keyword evidence="1" id="KW-0378">Hydrolase</keyword>